<keyword evidence="1" id="KW-0812">Transmembrane</keyword>
<evidence type="ECO:0000313" key="3">
    <source>
        <dbReference type="EMBL" id="KKM04528.1"/>
    </source>
</evidence>
<evidence type="ECO:0000256" key="1">
    <source>
        <dbReference type="SAM" id="Phobius"/>
    </source>
</evidence>
<proteinExistence type="predicted"/>
<comment type="caution">
    <text evidence="3">The sequence shown here is derived from an EMBL/GenBank/DDBJ whole genome shotgun (WGS) entry which is preliminary data.</text>
</comment>
<evidence type="ECO:0000313" key="2">
    <source>
        <dbReference type="EMBL" id="KKL95478.1"/>
    </source>
</evidence>
<feature type="transmembrane region" description="Helical" evidence="1">
    <location>
        <begin position="46"/>
        <end position="63"/>
    </location>
</feature>
<sequence length="64" mass="7602">MRTKKFREILDLLPQNEEVAKVKIKFDEKALKTKSFLLKCKKISRYLVEIYLIISYLLQTLGVL</sequence>
<protein>
    <submittedName>
        <fullName evidence="3">Uncharacterized protein</fullName>
    </submittedName>
</protein>
<accession>A0A0F9K019</accession>
<keyword evidence="1" id="KW-0472">Membrane</keyword>
<dbReference type="AlphaFoldDB" id="A0A0F9K019"/>
<dbReference type="EMBL" id="LAZR01018667">
    <property type="protein sequence ID" value="KKL95478.1"/>
    <property type="molecule type" value="Genomic_DNA"/>
</dbReference>
<organism evidence="3">
    <name type="scientific">marine sediment metagenome</name>
    <dbReference type="NCBI Taxonomy" id="412755"/>
    <lineage>
        <taxon>unclassified sequences</taxon>
        <taxon>metagenomes</taxon>
        <taxon>ecological metagenomes</taxon>
    </lineage>
</organism>
<dbReference type="EMBL" id="LAZR01016432">
    <property type="protein sequence ID" value="KKM04528.1"/>
    <property type="molecule type" value="Genomic_DNA"/>
</dbReference>
<keyword evidence="1" id="KW-1133">Transmembrane helix</keyword>
<gene>
    <name evidence="3" type="ORF">LCGC14_1763320</name>
    <name evidence="2" type="ORF">LCGC14_1854180</name>
</gene>
<reference evidence="3" key="1">
    <citation type="journal article" date="2015" name="Nature">
        <title>Complex archaea that bridge the gap between prokaryotes and eukaryotes.</title>
        <authorList>
            <person name="Spang A."/>
            <person name="Saw J.H."/>
            <person name="Jorgensen S.L."/>
            <person name="Zaremba-Niedzwiedzka K."/>
            <person name="Martijn J."/>
            <person name="Lind A.E."/>
            <person name="van Eijk R."/>
            <person name="Schleper C."/>
            <person name="Guy L."/>
            <person name="Ettema T.J."/>
        </authorList>
    </citation>
    <scope>NUCLEOTIDE SEQUENCE</scope>
</reference>
<name>A0A0F9K019_9ZZZZ</name>